<evidence type="ECO:0000259" key="1">
    <source>
        <dbReference type="PROSITE" id="PS50240"/>
    </source>
</evidence>
<name>A0A0K2U6L2_LEPSM</name>
<feature type="domain" description="Peptidase S1" evidence="1">
    <location>
        <begin position="1"/>
        <end position="244"/>
    </location>
</feature>
<feature type="non-terminal residue" evidence="2">
    <location>
        <position position="1"/>
    </location>
</feature>
<dbReference type="InterPro" id="IPR043504">
    <property type="entry name" value="Peptidase_S1_PA_chymotrypsin"/>
</dbReference>
<dbReference type="AlphaFoldDB" id="A0A0K2U6L2"/>
<dbReference type="InterPro" id="IPR009003">
    <property type="entry name" value="Peptidase_S1_PA"/>
</dbReference>
<reference evidence="2" key="1">
    <citation type="submission" date="2014-05" db="EMBL/GenBank/DDBJ databases">
        <authorList>
            <person name="Chronopoulou M."/>
        </authorList>
    </citation>
    <scope>NUCLEOTIDE SEQUENCE</scope>
    <source>
        <tissue evidence="2">Whole organism</tissue>
    </source>
</reference>
<dbReference type="GO" id="GO:0004252">
    <property type="term" value="F:serine-type endopeptidase activity"/>
    <property type="evidence" value="ECO:0007669"/>
    <property type="project" value="InterPro"/>
</dbReference>
<dbReference type="InterPro" id="IPR001254">
    <property type="entry name" value="Trypsin_dom"/>
</dbReference>
<organism evidence="2">
    <name type="scientific">Lepeophtheirus salmonis</name>
    <name type="common">Salmon louse</name>
    <name type="synonym">Caligus salmonis</name>
    <dbReference type="NCBI Taxonomy" id="72036"/>
    <lineage>
        <taxon>Eukaryota</taxon>
        <taxon>Metazoa</taxon>
        <taxon>Ecdysozoa</taxon>
        <taxon>Arthropoda</taxon>
        <taxon>Crustacea</taxon>
        <taxon>Multicrustacea</taxon>
        <taxon>Hexanauplia</taxon>
        <taxon>Copepoda</taxon>
        <taxon>Siphonostomatoida</taxon>
        <taxon>Caligidae</taxon>
        <taxon>Lepeophtheirus</taxon>
    </lineage>
</organism>
<accession>A0A0K2U6L2</accession>
<dbReference type="Gene3D" id="2.40.10.10">
    <property type="entry name" value="Trypsin-like serine proteases"/>
    <property type="match status" value="1"/>
</dbReference>
<dbReference type="EMBL" id="HACA01016216">
    <property type="protein sequence ID" value="CDW33577.1"/>
    <property type="molecule type" value="Transcribed_RNA"/>
</dbReference>
<dbReference type="Pfam" id="PF00089">
    <property type="entry name" value="Trypsin"/>
    <property type="match status" value="1"/>
</dbReference>
<dbReference type="OrthoDB" id="9977936at2759"/>
<dbReference type="GO" id="GO:0006508">
    <property type="term" value="P:proteolysis"/>
    <property type="evidence" value="ECO:0007669"/>
    <property type="project" value="InterPro"/>
</dbReference>
<sequence>SFQPNYQILDVKGNCTKQCYPIDMLLDNLTRFNDAPTNYGTLNYGWCATCDPKAKPGENNYCGTGSTGNENDEIGIAWPEKNWGFCSKECSKINETLHYEPLYSGTGYMFFLNDSTCKSLIEEAGMEINLVHEFCATDILLNQQRRFKVNFETEEFEEISQIENTEHETILGTLDRKQIICNGDSGGPVWMIMAEKSMENKSKVKVVPYLVGITRRSDGCGLRNRPAIFGKISFYRKWILSTISEAKPKEKCPDEVLQRINEYRMLRMNNVDQYDYYSDEDNGSISKNPGHTNKKPIRIDLHIKVPTQK</sequence>
<proteinExistence type="predicted"/>
<protein>
    <recommendedName>
        <fullName evidence="1">Peptidase S1 domain-containing protein</fullName>
    </recommendedName>
</protein>
<dbReference type="SUPFAM" id="SSF50494">
    <property type="entry name" value="Trypsin-like serine proteases"/>
    <property type="match status" value="1"/>
</dbReference>
<evidence type="ECO:0000313" key="2">
    <source>
        <dbReference type="EMBL" id="CDW33577.1"/>
    </source>
</evidence>
<dbReference type="PROSITE" id="PS50240">
    <property type="entry name" value="TRYPSIN_DOM"/>
    <property type="match status" value="1"/>
</dbReference>